<name>A0ACC1HQS5_9FUNG</name>
<feature type="non-terminal residue" evidence="1">
    <location>
        <position position="1"/>
    </location>
</feature>
<accession>A0ACC1HQS5</accession>
<reference evidence="1" key="1">
    <citation type="submission" date="2022-06" db="EMBL/GenBank/DDBJ databases">
        <title>Phylogenomic reconstructions and comparative analyses of Kickxellomycotina fungi.</title>
        <authorList>
            <person name="Reynolds N.K."/>
            <person name="Stajich J.E."/>
            <person name="Barry K."/>
            <person name="Grigoriev I.V."/>
            <person name="Crous P."/>
            <person name="Smith M.E."/>
        </authorList>
    </citation>
    <scope>NUCLEOTIDE SEQUENCE</scope>
    <source>
        <strain evidence="1">RSA 2271</strain>
    </source>
</reference>
<protein>
    <submittedName>
        <fullName evidence="1">Uncharacterized protein</fullName>
    </submittedName>
</protein>
<keyword evidence="2" id="KW-1185">Reference proteome</keyword>
<gene>
    <name evidence="1" type="ORF">EV182_003750</name>
</gene>
<sequence>TLEARVTGSKIIIGLSSWPESIKDKWLLVDKSFILPRVIEDDDPILVARPCSFGKTMFLSMAEDFFGVPRNETLEDKQARYRDMMVGAIPGFIDEHCGRYPVIRLDLKANRLLWRFPETQEGLDASKWGLLSLKERLNREWPYMKTDITTCTGILKSLVEFFNAYHGRKCILLIDEFDAPILAANEDNRGTIEKHIRDMLAPVVKTTEGLLSRCVMVSVNPINLGDLDSGLNNFTVLSLHYASMKSYPKDILMHKDLPYQVAFGFTEDEVRKLIATRVFPDNEAMVDVALNVARDWYGGYYVFKNFCIYNPWSVMKFIKALTEGKPCSNEAEVLAKAHTEILKKIYYELKKINPSIFCVIIHMYYDYFNLKNKNSNLENKDSTKPSTLRTSIQVDLTNAHIEQCIAQNDAQRFEEHTKEITVDIATLNWDAQAENPTLDKFMTMAYYSAT</sequence>
<dbReference type="Proteomes" id="UP001145114">
    <property type="component" value="Unassembled WGS sequence"/>
</dbReference>
<dbReference type="EMBL" id="JAMZIH010001027">
    <property type="protein sequence ID" value="KAJ1678587.1"/>
    <property type="molecule type" value="Genomic_DNA"/>
</dbReference>
<evidence type="ECO:0000313" key="2">
    <source>
        <dbReference type="Proteomes" id="UP001145114"/>
    </source>
</evidence>
<comment type="caution">
    <text evidence="1">The sequence shown here is derived from an EMBL/GenBank/DDBJ whole genome shotgun (WGS) entry which is preliminary data.</text>
</comment>
<evidence type="ECO:0000313" key="1">
    <source>
        <dbReference type="EMBL" id="KAJ1678587.1"/>
    </source>
</evidence>
<proteinExistence type="predicted"/>
<organism evidence="1 2">
    <name type="scientific">Spiromyces aspiralis</name>
    <dbReference type="NCBI Taxonomy" id="68401"/>
    <lineage>
        <taxon>Eukaryota</taxon>
        <taxon>Fungi</taxon>
        <taxon>Fungi incertae sedis</taxon>
        <taxon>Zoopagomycota</taxon>
        <taxon>Kickxellomycotina</taxon>
        <taxon>Kickxellomycetes</taxon>
        <taxon>Kickxellales</taxon>
        <taxon>Kickxellaceae</taxon>
        <taxon>Spiromyces</taxon>
    </lineage>
</organism>